<dbReference type="RefSeq" id="WP_265675762.1">
    <property type="nucleotide sequence ID" value="NZ_JAKRRY010000019.1"/>
</dbReference>
<comment type="similarity">
    <text evidence="6">Belongs to the ribose 1,5-bisphosphokinase family.</text>
</comment>
<dbReference type="PANTHER" id="PTHR23117:SF8">
    <property type="entry name" value="RIBOSE 1,5-BISPHOSPHATE PHOSPHOKINASE PHNN"/>
    <property type="match status" value="1"/>
</dbReference>
<dbReference type="Proteomes" id="UP001155587">
    <property type="component" value="Unassembled WGS sequence"/>
</dbReference>
<dbReference type="Pfam" id="PF00625">
    <property type="entry name" value="Guanylate_kin"/>
    <property type="match status" value="1"/>
</dbReference>
<evidence type="ECO:0000256" key="5">
    <source>
        <dbReference type="ARBA" id="ARBA00022840"/>
    </source>
</evidence>
<dbReference type="NCBIfam" id="TIGR02322">
    <property type="entry name" value="phosphon_PhnN"/>
    <property type="match status" value="1"/>
</dbReference>
<feature type="domain" description="Guanylate kinase-like" evidence="7">
    <location>
        <begin position="23"/>
        <end position="206"/>
    </location>
</feature>
<dbReference type="PROSITE" id="PS50052">
    <property type="entry name" value="GUANYLATE_KINASE_2"/>
    <property type="match status" value="1"/>
</dbReference>
<name>A0A9X3CPI9_9VIBR</name>
<dbReference type="InterPro" id="IPR012699">
    <property type="entry name" value="PhnN"/>
</dbReference>
<feature type="binding site" evidence="6">
    <location>
        <begin position="30"/>
        <end position="37"/>
    </location>
    <ligand>
        <name>ATP</name>
        <dbReference type="ChEBI" id="CHEBI:30616"/>
    </ligand>
</feature>
<dbReference type="InterPro" id="IPR008145">
    <property type="entry name" value="GK/Ca_channel_bsu"/>
</dbReference>
<dbReference type="GO" id="GO:0006015">
    <property type="term" value="P:5-phosphoribose 1-diphosphate biosynthetic process"/>
    <property type="evidence" value="ECO:0007669"/>
    <property type="project" value="UniProtKB-UniRule"/>
</dbReference>
<evidence type="ECO:0000256" key="1">
    <source>
        <dbReference type="ARBA" id="ARBA00000373"/>
    </source>
</evidence>
<gene>
    <name evidence="6 8" type="primary">phnN</name>
    <name evidence="8" type="ORF">MD535_14300</name>
</gene>
<dbReference type="NCBIfam" id="NF007485">
    <property type="entry name" value="PRK10078.1"/>
    <property type="match status" value="1"/>
</dbReference>
<comment type="catalytic activity">
    <reaction evidence="1 6">
        <text>alpha-D-ribose 1,5-bisphosphate + ATP = 5-phospho-alpha-D-ribose 1-diphosphate + ADP</text>
        <dbReference type="Rhea" id="RHEA:20109"/>
        <dbReference type="ChEBI" id="CHEBI:30616"/>
        <dbReference type="ChEBI" id="CHEBI:58017"/>
        <dbReference type="ChEBI" id="CHEBI:68688"/>
        <dbReference type="ChEBI" id="CHEBI:456216"/>
        <dbReference type="EC" id="2.7.4.23"/>
    </reaction>
</comment>
<dbReference type="AlphaFoldDB" id="A0A9X3CPI9"/>
<evidence type="ECO:0000256" key="2">
    <source>
        <dbReference type="ARBA" id="ARBA00005069"/>
    </source>
</evidence>
<dbReference type="EMBL" id="JAKRRY010000019">
    <property type="protein sequence ID" value="MCW8347173.1"/>
    <property type="molecule type" value="Genomic_DNA"/>
</dbReference>
<dbReference type="InterPro" id="IPR008144">
    <property type="entry name" value="Guanylate_kin-like_dom"/>
</dbReference>
<keyword evidence="3 6" id="KW-0808">Transferase</keyword>
<proteinExistence type="inferred from homology"/>
<evidence type="ECO:0000256" key="4">
    <source>
        <dbReference type="ARBA" id="ARBA00022741"/>
    </source>
</evidence>
<evidence type="ECO:0000256" key="6">
    <source>
        <dbReference type="HAMAP-Rule" id="MF_00836"/>
    </source>
</evidence>
<reference evidence="8" key="1">
    <citation type="submission" date="2022-02" db="EMBL/GenBank/DDBJ databases">
        <title>Vibrio sp. nov, a new bacterium isolated from seawater.</title>
        <authorList>
            <person name="Yuan Y."/>
        </authorList>
    </citation>
    <scope>NUCLEOTIDE SEQUENCE</scope>
    <source>
        <strain evidence="8">ZSDZ65</strain>
    </source>
</reference>
<dbReference type="GO" id="GO:0033863">
    <property type="term" value="F:ribose 1,5-bisphosphate phosphokinase activity"/>
    <property type="evidence" value="ECO:0007669"/>
    <property type="project" value="UniProtKB-UniRule"/>
</dbReference>
<sequence length="212" mass="23297">MSYEMMPEKGDVSARLLSSSLNTKVYYVIGPSGSGKDTLIDAIRAQFADEIVVAHRYITRPADAGGENHVALSHEEFASRKANGLFALHWQAHGLCYGVGVEINTWLEQGLSVVVNGSRAQLEQARRVFSGQLIPVVIEVEASILRQRLTARARENNVQIEQRLQRANAYSVAGIEGSWVIDNSGSVCASVMQFQVKRQQLEVDLDLATLAQ</sequence>
<accession>A0A9X3CPI9</accession>
<dbReference type="SUPFAM" id="SSF52540">
    <property type="entry name" value="P-loop containing nucleoside triphosphate hydrolases"/>
    <property type="match status" value="1"/>
</dbReference>
<dbReference type="PANTHER" id="PTHR23117">
    <property type="entry name" value="GUANYLATE KINASE-RELATED"/>
    <property type="match status" value="1"/>
</dbReference>
<protein>
    <recommendedName>
        <fullName evidence="6">Ribose 1,5-bisphosphate phosphokinase PhnN</fullName>
        <ecNumber evidence="6">2.7.4.23</ecNumber>
    </recommendedName>
    <alternativeName>
        <fullName evidence="6">Ribose 1,5-bisphosphokinase</fullName>
    </alternativeName>
</protein>
<dbReference type="GO" id="GO:0005524">
    <property type="term" value="F:ATP binding"/>
    <property type="evidence" value="ECO:0007669"/>
    <property type="project" value="UniProtKB-KW"/>
</dbReference>
<comment type="caution">
    <text evidence="8">The sequence shown here is derived from an EMBL/GenBank/DDBJ whole genome shotgun (WGS) entry which is preliminary data.</text>
</comment>
<keyword evidence="9" id="KW-1185">Reference proteome</keyword>
<evidence type="ECO:0000259" key="7">
    <source>
        <dbReference type="PROSITE" id="PS50052"/>
    </source>
</evidence>
<dbReference type="GO" id="GO:0005829">
    <property type="term" value="C:cytosol"/>
    <property type="evidence" value="ECO:0007669"/>
    <property type="project" value="TreeGrafter"/>
</dbReference>
<comment type="function">
    <text evidence="6">Catalyzes the phosphorylation of ribose 1,5-bisphosphate to 5-phospho-D-ribosyl alpha-1-diphosphate (PRPP).</text>
</comment>
<keyword evidence="4 6" id="KW-0547">Nucleotide-binding</keyword>
<organism evidence="8 9">
    <name type="scientific">Vibrio qingdaonensis</name>
    <dbReference type="NCBI Taxonomy" id="2829491"/>
    <lineage>
        <taxon>Bacteria</taxon>
        <taxon>Pseudomonadati</taxon>
        <taxon>Pseudomonadota</taxon>
        <taxon>Gammaproteobacteria</taxon>
        <taxon>Vibrionales</taxon>
        <taxon>Vibrionaceae</taxon>
        <taxon>Vibrio</taxon>
    </lineage>
</organism>
<dbReference type="EC" id="2.7.4.23" evidence="6"/>
<dbReference type="SMART" id="SM00072">
    <property type="entry name" value="GuKc"/>
    <property type="match status" value="1"/>
</dbReference>
<dbReference type="HAMAP" id="MF_00836">
    <property type="entry name" value="PhnN"/>
    <property type="match status" value="1"/>
</dbReference>
<comment type="pathway">
    <text evidence="2 6">Metabolic intermediate biosynthesis; 5-phospho-alpha-D-ribose 1-diphosphate biosynthesis; 5-phospho-alpha-D-ribose 1-diphosphate from D-ribose 5-phosphate (route II): step 3/3.</text>
</comment>
<dbReference type="GO" id="GO:0019634">
    <property type="term" value="P:organic phosphonate metabolic process"/>
    <property type="evidence" value="ECO:0007669"/>
    <property type="project" value="UniProtKB-UniRule"/>
</dbReference>
<evidence type="ECO:0000313" key="8">
    <source>
        <dbReference type="EMBL" id="MCW8347173.1"/>
    </source>
</evidence>
<dbReference type="InterPro" id="IPR027417">
    <property type="entry name" value="P-loop_NTPase"/>
</dbReference>
<evidence type="ECO:0000256" key="3">
    <source>
        <dbReference type="ARBA" id="ARBA00022679"/>
    </source>
</evidence>
<evidence type="ECO:0000313" key="9">
    <source>
        <dbReference type="Proteomes" id="UP001155587"/>
    </source>
</evidence>
<dbReference type="Gene3D" id="3.40.50.300">
    <property type="entry name" value="P-loop containing nucleotide triphosphate hydrolases"/>
    <property type="match status" value="1"/>
</dbReference>
<keyword evidence="5 6" id="KW-0067">ATP-binding</keyword>